<evidence type="ECO:0000256" key="3">
    <source>
        <dbReference type="ARBA" id="ARBA00022448"/>
    </source>
</evidence>
<feature type="transmembrane region" description="Helical" evidence="10">
    <location>
        <begin position="12"/>
        <end position="31"/>
    </location>
</feature>
<evidence type="ECO:0000256" key="7">
    <source>
        <dbReference type="ARBA" id="ARBA00023065"/>
    </source>
</evidence>
<reference evidence="12" key="1">
    <citation type="journal article" date="2019" name="Int. J. Syst. Evol. Microbiol.">
        <title>The Global Catalogue of Microorganisms (GCM) 10K type strain sequencing project: providing services to taxonomists for standard genome sequencing and annotation.</title>
        <authorList>
            <consortium name="The Broad Institute Genomics Platform"/>
            <consortium name="The Broad Institute Genome Sequencing Center for Infectious Disease"/>
            <person name="Wu L."/>
            <person name="Ma J."/>
        </authorList>
    </citation>
    <scope>NUCLEOTIDE SEQUENCE [LARGE SCALE GENOMIC DNA]</scope>
    <source>
        <strain evidence="12">JCM 18657</strain>
    </source>
</reference>
<evidence type="ECO:0000256" key="6">
    <source>
        <dbReference type="ARBA" id="ARBA00022989"/>
    </source>
</evidence>
<dbReference type="InterPro" id="IPR001185">
    <property type="entry name" value="MS_channel"/>
</dbReference>
<dbReference type="NCBIfam" id="NF001843">
    <property type="entry name" value="PRK00567.1-4"/>
    <property type="match status" value="1"/>
</dbReference>
<feature type="transmembrane region" description="Helical" evidence="10">
    <location>
        <begin position="80"/>
        <end position="101"/>
    </location>
</feature>
<dbReference type="PROSITE" id="PS01327">
    <property type="entry name" value="MSCL"/>
    <property type="match status" value="1"/>
</dbReference>
<evidence type="ECO:0000256" key="2">
    <source>
        <dbReference type="ARBA" id="ARBA00007254"/>
    </source>
</evidence>
<dbReference type="NCBIfam" id="TIGR00220">
    <property type="entry name" value="mscL"/>
    <property type="match status" value="1"/>
</dbReference>
<keyword evidence="7 10" id="KW-0406">Ion transport</keyword>
<name>A0ABW2V6H1_9BACL</name>
<dbReference type="PANTHER" id="PTHR30266">
    <property type="entry name" value="MECHANOSENSITIVE CHANNEL MSCL"/>
    <property type="match status" value="1"/>
</dbReference>
<sequence>MLKDFKKFVMRGNVLDLAVGVIIGTAFGKIVNSLVNDILMPPLGMLTGKVDFTNLFITLSGEAQDTLEKTKQTNAITINYGLFLNNVVQFLIMAFVIFLIVRYANKLTQRFLPDQPEAKPLTKECPYCCSQIPVKATRCSHCTSHLPSDSLHTSTPVC</sequence>
<dbReference type="InterPro" id="IPR019823">
    <property type="entry name" value="Mechanosensitive_channel_CS"/>
</dbReference>
<keyword evidence="4 10" id="KW-1003">Cell membrane</keyword>
<proteinExistence type="inferred from homology"/>
<dbReference type="Pfam" id="PF01741">
    <property type="entry name" value="MscL"/>
    <property type="match status" value="1"/>
</dbReference>
<dbReference type="Proteomes" id="UP001596528">
    <property type="component" value="Unassembled WGS sequence"/>
</dbReference>
<protein>
    <recommendedName>
        <fullName evidence="10">Large-conductance mechanosensitive channel</fullName>
    </recommendedName>
</protein>
<evidence type="ECO:0000256" key="5">
    <source>
        <dbReference type="ARBA" id="ARBA00022692"/>
    </source>
</evidence>
<dbReference type="SUPFAM" id="SSF81330">
    <property type="entry name" value="Gated mechanosensitive channel"/>
    <property type="match status" value="1"/>
</dbReference>
<keyword evidence="9 10" id="KW-0407">Ion channel</keyword>
<evidence type="ECO:0000256" key="8">
    <source>
        <dbReference type="ARBA" id="ARBA00023136"/>
    </source>
</evidence>
<comment type="similarity">
    <text evidence="2 10">Belongs to the MscL family.</text>
</comment>
<dbReference type="RefSeq" id="WP_138788007.1">
    <property type="nucleotide sequence ID" value="NZ_JBHTGQ010000023.1"/>
</dbReference>
<keyword evidence="6 10" id="KW-1133">Transmembrane helix</keyword>
<dbReference type="HAMAP" id="MF_00115">
    <property type="entry name" value="MscL"/>
    <property type="match status" value="1"/>
</dbReference>
<comment type="subcellular location">
    <subcellularLocation>
        <location evidence="1 10">Cell membrane</location>
        <topology evidence="1 10">Multi-pass membrane protein</topology>
    </subcellularLocation>
</comment>
<keyword evidence="8 10" id="KW-0472">Membrane</keyword>
<keyword evidence="3 10" id="KW-0813">Transport</keyword>
<dbReference type="PRINTS" id="PR01264">
    <property type="entry name" value="MECHCHANNEL"/>
</dbReference>
<accession>A0ABW2V6H1</accession>
<evidence type="ECO:0000256" key="4">
    <source>
        <dbReference type="ARBA" id="ARBA00022475"/>
    </source>
</evidence>
<dbReference type="Gene3D" id="1.10.1200.120">
    <property type="entry name" value="Large-conductance mechanosensitive channel, MscL, domain 1"/>
    <property type="match status" value="1"/>
</dbReference>
<keyword evidence="12" id="KW-1185">Reference proteome</keyword>
<keyword evidence="5 10" id="KW-0812">Transmembrane</keyword>
<evidence type="ECO:0000256" key="10">
    <source>
        <dbReference type="HAMAP-Rule" id="MF_00115"/>
    </source>
</evidence>
<dbReference type="InterPro" id="IPR037673">
    <property type="entry name" value="MSC/AndL"/>
</dbReference>
<organism evidence="11 12">
    <name type="scientific">Paenibacillus thermoaerophilus</name>
    <dbReference type="NCBI Taxonomy" id="1215385"/>
    <lineage>
        <taxon>Bacteria</taxon>
        <taxon>Bacillati</taxon>
        <taxon>Bacillota</taxon>
        <taxon>Bacilli</taxon>
        <taxon>Bacillales</taxon>
        <taxon>Paenibacillaceae</taxon>
        <taxon>Paenibacillus</taxon>
    </lineage>
</organism>
<dbReference type="PANTHER" id="PTHR30266:SF2">
    <property type="entry name" value="LARGE-CONDUCTANCE MECHANOSENSITIVE CHANNEL"/>
    <property type="match status" value="1"/>
</dbReference>
<evidence type="ECO:0000256" key="1">
    <source>
        <dbReference type="ARBA" id="ARBA00004651"/>
    </source>
</evidence>
<evidence type="ECO:0000313" key="12">
    <source>
        <dbReference type="Proteomes" id="UP001596528"/>
    </source>
</evidence>
<comment type="function">
    <text evidence="10">Channel that opens in response to stretch forces in the membrane lipid bilayer. May participate in the regulation of osmotic pressure changes within the cell.</text>
</comment>
<dbReference type="InterPro" id="IPR036019">
    <property type="entry name" value="MscL_channel"/>
</dbReference>
<comment type="caution">
    <text evidence="11">The sequence shown here is derived from an EMBL/GenBank/DDBJ whole genome shotgun (WGS) entry which is preliminary data.</text>
</comment>
<comment type="subunit">
    <text evidence="10">Homopentamer.</text>
</comment>
<evidence type="ECO:0000256" key="9">
    <source>
        <dbReference type="ARBA" id="ARBA00023303"/>
    </source>
</evidence>
<evidence type="ECO:0000313" key="11">
    <source>
        <dbReference type="EMBL" id="MFC7750380.1"/>
    </source>
</evidence>
<dbReference type="EMBL" id="JBHTGQ010000023">
    <property type="protein sequence ID" value="MFC7750380.1"/>
    <property type="molecule type" value="Genomic_DNA"/>
</dbReference>
<gene>
    <name evidence="10 11" type="primary">mscL</name>
    <name evidence="11" type="ORF">ACFQWB_10625</name>
</gene>